<keyword evidence="21" id="KW-1185">Reference proteome</keyword>
<feature type="transmembrane region" description="Helical" evidence="18">
    <location>
        <begin position="304"/>
        <end position="323"/>
    </location>
</feature>
<evidence type="ECO:0000256" key="16">
    <source>
        <dbReference type="ARBA" id="ARBA00023201"/>
    </source>
</evidence>
<evidence type="ECO:0000313" key="20">
    <source>
        <dbReference type="EMBL" id="EJK70749.1"/>
    </source>
</evidence>
<dbReference type="FunFam" id="1.20.1420.30:FF:000004">
    <property type="entry name" value="Sodium/potassium/calcium exchanger 2 isoform 1"/>
    <property type="match status" value="1"/>
</dbReference>
<evidence type="ECO:0000259" key="19">
    <source>
        <dbReference type="PROSITE" id="PS50222"/>
    </source>
</evidence>
<keyword evidence="8" id="KW-0732">Signal</keyword>
<evidence type="ECO:0000256" key="5">
    <source>
        <dbReference type="ARBA" id="ARBA00022538"/>
    </source>
</evidence>
<gene>
    <name evidence="20" type="ORF">THAOC_07865</name>
</gene>
<dbReference type="Pfam" id="PF01699">
    <property type="entry name" value="Na_Ca_ex"/>
    <property type="match status" value="2"/>
</dbReference>
<feature type="transmembrane region" description="Helical" evidence="18">
    <location>
        <begin position="282"/>
        <end position="298"/>
    </location>
</feature>
<feature type="domain" description="EF-hand" evidence="19">
    <location>
        <begin position="489"/>
        <end position="524"/>
    </location>
</feature>
<dbReference type="FunFam" id="1.20.1420.30:FF:000009">
    <property type="entry name" value="sodium/potassium/calcium exchanger 5 isoform X2"/>
    <property type="match status" value="1"/>
</dbReference>
<keyword evidence="13" id="KW-0915">Sodium</keyword>
<evidence type="ECO:0000256" key="2">
    <source>
        <dbReference type="ARBA" id="ARBA00005364"/>
    </source>
</evidence>
<dbReference type="InterPro" id="IPR004481">
    <property type="entry name" value="K/Na/Ca-exchanger"/>
</dbReference>
<dbReference type="GO" id="GO:0005886">
    <property type="term" value="C:plasma membrane"/>
    <property type="evidence" value="ECO:0007669"/>
    <property type="project" value="TreeGrafter"/>
</dbReference>
<dbReference type="InterPro" id="IPR044880">
    <property type="entry name" value="NCX_ion-bd_dom_sf"/>
</dbReference>
<proteinExistence type="inferred from homology"/>
<evidence type="ECO:0000256" key="13">
    <source>
        <dbReference type="ARBA" id="ARBA00023053"/>
    </source>
</evidence>
<evidence type="ECO:0000256" key="4">
    <source>
        <dbReference type="ARBA" id="ARBA00022449"/>
    </source>
</evidence>
<keyword evidence="11" id="KW-0630">Potassium</keyword>
<evidence type="ECO:0000313" key="21">
    <source>
        <dbReference type="Proteomes" id="UP000266841"/>
    </source>
</evidence>
<keyword evidence="12 18" id="KW-1133">Transmembrane helix</keyword>
<feature type="transmembrane region" description="Helical" evidence="18">
    <location>
        <begin position="674"/>
        <end position="695"/>
    </location>
</feature>
<dbReference type="CDD" id="cd00051">
    <property type="entry name" value="EFh"/>
    <property type="match status" value="1"/>
</dbReference>
<evidence type="ECO:0000256" key="8">
    <source>
        <dbReference type="ARBA" id="ARBA00022729"/>
    </source>
</evidence>
<dbReference type="Gene3D" id="1.10.238.10">
    <property type="entry name" value="EF-hand"/>
    <property type="match status" value="1"/>
</dbReference>
<keyword evidence="6" id="KW-0109">Calcium transport</keyword>
<feature type="compositionally biased region" description="Basic and acidic residues" evidence="17">
    <location>
        <begin position="365"/>
        <end position="375"/>
    </location>
</feature>
<keyword evidence="5" id="KW-0633">Potassium transport</keyword>
<organism evidence="20 21">
    <name type="scientific">Thalassiosira oceanica</name>
    <name type="common">Marine diatom</name>
    <dbReference type="NCBI Taxonomy" id="159749"/>
    <lineage>
        <taxon>Eukaryota</taxon>
        <taxon>Sar</taxon>
        <taxon>Stramenopiles</taxon>
        <taxon>Ochrophyta</taxon>
        <taxon>Bacillariophyta</taxon>
        <taxon>Coscinodiscophyceae</taxon>
        <taxon>Thalassiosirophycidae</taxon>
        <taxon>Thalassiosirales</taxon>
        <taxon>Thalassiosiraceae</taxon>
        <taxon>Thalassiosira</taxon>
    </lineage>
</organism>
<feature type="region of interest" description="Disordered" evidence="17">
    <location>
        <begin position="361"/>
        <end position="422"/>
    </location>
</feature>
<feature type="transmembrane region" description="Helical" evidence="18">
    <location>
        <begin position="207"/>
        <end position="229"/>
    </location>
</feature>
<dbReference type="Proteomes" id="UP000266841">
    <property type="component" value="Unassembled WGS sequence"/>
</dbReference>
<evidence type="ECO:0000256" key="12">
    <source>
        <dbReference type="ARBA" id="ARBA00022989"/>
    </source>
</evidence>
<dbReference type="GO" id="GO:0006874">
    <property type="term" value="P:intracellular calcium ion homeostasis"/>
    <property type="evidence" value="ECO:0007669"/>
    <property type="project" value="TreeGrafter"/>
</dbReference>
<reference evidence="20 21" key="1">
    <citation type="journal article" date="2012" name="Genome Biol.">
        <title>Genome and low-iron response of an oceanic diatom adapted to chronic iron limitation.</title>
        <authorList>
            <person name="Lommer M."/>
            <person name="Specht M."/>
            <person name="Roy A.S."/>
            <person name="Kraemer L."/>
            <person name="Andreson R."/>
            <person name="Gutowska M.A."/>
            <person name="Wolf J."/>
            <person name="Bergner S.V."/>
            <person name="Schilhabel M.B."/>
            <person name="Klostermeier U.C."/>
            <person name="Beiko R.G."/>
            <person name="Rosenstiel P."/>
            <person name="Hippler M."/>
            <person name="Laroche J."/>
        </authorList>
    </citation>
    <scope>NUCLEOTIDE SEQUENCE [LARGE SCALE GENOMIC DNA]</scope>
    <source>
        <strain evidence="20 21">CCMP1005</strain>
    </source>
</reference>
<evidence type="ECO:0000256" key="17">
    <source>
        <dbReference type="SAM" id="MobiDB-lite"/>
    </source>
</evidence>
<evidence type="ECO:0000256" key="7">
    <source>
        <dbReference type="ARBA" id="ARBA00022692"/>
    </source>
</evidence>
<keyword evidence="14" id="KW-0406">Ion transport</keyword>
<feature type="transmembrane region" description="Helical" evidence="18">
    <location>
        <begin position="172"/>
        <end position="195"/>
    </location>
</feature>
<dbReference type="Gene3D" id="1.20.1420.30">
    <property type="entry name" value="NCX, central ion-binding region"/>
    <property type="match status" value="2"/>
</dbReference>
<dbReference type="GO" id="GO:0008273">
    <property type="term" value="F:calcium, potassium:sodium antiporter activity"/>
    <property type="evidence" value="ECO:0007669"/>
    <property type="project" value="TreeGrafter"/>
</dbReference>
<dbReference type="NCBIfam" id="TIGR00367">
    <property type="entry name" value="calcium/sodium antiporter"/>
    <property type="match status" value="1"/>
</dbReference>
<dbReference type="AlphaFoldDB" id="K0T0P8"/>
<dbReference type="InterPro" id="IPR004837">
    <property type="entry name" value="NaCa_Exmemb"/>
</dbReference>
<dbReference type="GO" id="GO:0005509">
    <property type="term" value="F:calcium ion binding"/>
    <property type="evidence" value="ECO:0007669"/>
    <property type="project" value="InterPro"/>
</dbReference>
<dbReference type="GO" id="GO:0015293">
    <property type="term" value="F:symporter activity"/>
    <property type="evidence" value="ECO:0007669"/>
    <property type="project" value="UniProtKB-KW"/>
</dbReference>
<keyword evidence="16" id="KW-0739">Sodium transport</keyword>
<evidence type="ECO:0000256" key="11">
    <source>
        <dbReference type="ARBA" id="ARBA00022958"/>
    </source>
</evidence>
<dbReference type="SMART" id="SM00054">
    <property type="entry name" value="EFh"/>
    <property type="match status" value="1"/>
</dbReference>
<evidence type="ECO:0000256" key="14">
    <source>
        <dbReference type="ARBA" id="ARBA00023065"/>
    </source>
</evidence>
<feature type="transmembrane region" description="Helical" evidence="18">
    <location>
        <begin position="743"/>
        <end position="764"/>
    </location>
</feature>
<name>K0T0P8_THAOC</name>
<evidence type="ECO:0000256" key="15">
    <source>
        <dbReference type="ARBA" id="ARBA00023136"/>
    </source>
</evidence>
<dbReference type="PROSITE" id="PS00018">
    <property type="entry name" value="EF_HAND_1"/>
    <property type="match status" value="1"/>
</dbReference>
<sequence length="765" mass="82942">MEESHSSSTTLPLPNPLAVGGGCGADVTREIPAGKKYFSVGGIYRRKHTLRAVFRSASLVILLGGYALYPRRDGGGGGASDRTMIRNRPQEARKRTLRSREGIDFTIVNDGVTSPFEGILFSEDAGGVRSSEIDGGASPIRELNDVAAEAAQPVSEDPECPELKVADPKWLLVWYTLGTFYMFLALAIVCDEFFVPALEEMSGEHHLNLSMDVAGATLMAAGGSAPELFTSFVGTFQQSDIGIGTIVGSAVFNVLFVIGTCSILSKDVLSLTWWPLFRDSSYYALGLIVLSVLAGVLSKGEVTWWESLILLCMYFGYVTLMYYNRQLYKKLTGKELVLPGEEEAETGGTTENGVLVDMAGTQEAEPTKPGHDEIKSSGLTEGTTIPDGSATGGATPDEEAKNGVDAGDSKPPSDESWESSPTVAANTNIGVSVTHPLSQAVVSKDLCQPPTPIKKSDFRWPGTFRAGVLTMMLHPESFEHKAGIGIVAKIQGDVDHVFRQIDINGDGHIDQEELGKLFEMLGHEITEQQLGEVFASLDLDGNGEVSLTIVEVRCRQWKLLTVLKNNGRSMRKSSPNDTDVDDALHAMSKGDPKEEITYEEFTDWYVHSMIYTRQQGRIKQQIEEEEQGVCDALSPPKGEGVGAWLKYLLVLPLVAALTFTIPDVRRPGYGKWCYLSFVLSIVWIGIFSFFMVQFAEILGNTIGIPSVVMGYTVLAAGTSVPDLLSSVIVARMGEGDMAVSSSIGSNIFDILVGLPLPWLVFSVWP</sequence>
<dbReference type="SUPFAM" id="SSF47473">
    <property type="entry name" value="EF-hand"/>
    <property type="match status" value="1"/>
</dbReference>
<feature type="non-terminal residue" evidence="20">
    <location>
        <position position="765"/>
    </location>
</feature>
<keyword evidence="10" id="KW-0769">Symport</keyword>
<dbReference type="GO" id="GO:0005262">
    <property type="term" value="F:calcium channel activity"/>
    <property type="evidence" value="ECO:0007669"/>
    <property type="project" value="TreeGrafter"/>
</dbReference>
<evidence type="ECO:0000256" key="6">
    <source>
        <dbReference type="ARBA" id="ARBA00022568"/>
    </source>
</evidence>
<evidence type="ECO:0000256" key="3">
    <source>
        <dbReference type="ARBA" id="ARBA00022448"/>
    </source>
</evidence>
<dbReference type="eggNOG" id="KOG1307">
    <property type="taxonomic scope" value="Eukaryota"/>
</dbReference>
<feature type="compositionally biased region" description="Basic and acidic residues" evidence="17">
    <location>
        <begin position="398"/>
        <end position="413"/>
    </location>
</feature>
<dbReference type="PANTHER" id="PTHR10846:SF73">
    <property type="entry name" value="SODIUM_CALCIUM EXCHANGER MEMBRANE REGION DOMAIN-CONTAINING PROTEIN"/>
    <property type="match status" value="1"/>
</dbReference>
<feature type="transmembrane region" description="Helical" evidence="18">
    <location>
        <begin position="241"/>
        <end position="261"/>
    </location>
</feature>
<comment type="subcellular location">
    <subcellularLocation>
        <location evidence="1">Membrane</location>
        <topology evidence="1">Multi-pass membrane protein</topology>
    </subcellularLocation>
</comment>
<feature type="transmembrane region" description="Helical" evidence="18">
    <location>
        <begin position="644"/>
        <end position="662"/>
    </location>
</feature>
<evidence type="ECO:0000256" key="10">
    <source>
        <dbReference type="ARBA" id="ARBA00022847"/>
    </source>
</evidence>
<feature type="transmembrane region" description="Helical" evidence="18">
    <location>
        <begin position="707"/>
        <end position="731"/>
    </location>
</feature>
<evidence type="ECO:0000256" key="18">
    <source>
        <dbReference type="SAM" id="Phobius"/>
    </source>
</evidence>
<dbReference type="Pfam" id="PF13499">
    <property type="entry name" value="EF-hand_7"/>
    <property type="match status" value="1"/>
</dbReference>
<dbReference type="EMBL" id="AGNL01008090">
    <property type="protein sequence ID" value="EJK70749.1"/>
    <property type="molecule type" value="Genomic_DNA"/>
</dbReference>
<dbReference type="OrthoDB" id="2127281at2759"/>
<evidence type="ECO:0000256" key="9">
    <source>
        <dbReference type="ARBA" id="ARBA00022837"/>
    </source>
</evidence>
<keyword evidence="9" id="KW-0106">Calcium</keyword>
<comment type="caution">
    <text evidence="20">The sequence shown here is derived from an EMBL/GenBank/DDBJ whole genome shotgun (WGS) entry which is preliminary data.</text>
</comment>
<keyword evidence="15 18" id="KW-0472">Membrane</keyword>
<dbReference type="InterPro" id="IPR018247">
    <property type="entry name" value="EF_Hand_1_Ca_BS"/>
</dbReference>
<evidence type="ECO:0000256" key="1">
    <source>
        <dbReference type="ARBA" id="ARBA00004141"/>
    </source>
</evidence>
<protein>
    <recommendedName>
        <fullName evidence="19">EF-hand domain-containing protein</fullName>
    </recommendedName>
</protein>
<keyword evidence="7 18" id="KW-0812">Transmembrane</keyword>
<accession>K0T0P8</accession>
<comment type="similarity">
    <text evidence="2">Belongs to the Ca(2+):cation antiporter (CaCA) (TC 2.A.19) family. SLC24A subfamily.</text>
</comment>
<keyword evidence="3" id="KW-0813">Transport</keyword>
<dbReference type="PANTHER" id="PTHR10846">
    <property type="entry name" value="SODIUM/POTASSIUM/CALCIUM EXCHANGER"/>
    <property type="match status" value="1"/>
</dbReference>
<dbReference type="PROSITE" id="PS50222">
    <property type="entry name" value="EF_HAND_2"/>
    <property type="match status" value="1"/>
</dbReference>
<dbReference type="InterPro" id="IPR002048">
    <property type="entry name" value="EF_hand_dom"/>
</dbReference>
<keyword evidence="4" id="KW-0050">Antiport</keyword>
<dbReference type="InterPro" id="IPR011992">
    <property type="entry name" value="EF-hand-dom_pair"/>
</dbReference>